<evidence type="ECO:0000259" key="6">
    <source>
        <dbReference type="SMART" id="SM00507"/>
    </source>
</evidence>
<organism evidence="7 8">
    <name type="scientific">Massilia rubra</name>
    <dbReference type="NCBI Taxonomy" id="2607910"/>
    <lineage>
        <taxon>Bacteria</taxon>
        <taxon>Pseudomonadati</taxon>
        <taxon>Pseudomonadota</taxon>
        <taxon>Betaproteobacteria</taxon>
        <taxon>Burkholderiales</taxon>
        <taxon>Oxalobacteraceae</taxon>
        <taxon>Telluria group</taxon>
        <taxon>Massilia</taxon>
    </lineage>
</organism>
<name>A0ABX0M411_9BURK</name>
<evidence type="ECO:0000256" key="1">
    <source>
        <dbReference type="ARBA" id="ARBA00022722"/>
    </source>
</evidence>
<evidence type="ECO:0000256" key="4">
    <source>
        <dbReference type="ARBA" id="ARBA00040194"/>
    </source>
</evidence>
<keyword evidence="1" id="KW-0540">Nuclease</keyword>
<feature type="region of interest" description="Disordered" evidence="5">
    <location>
        <begin position="88"/>
        <end position="112"/>
    </location>
</feature>
<dbReference type="RefSeq" id="WP_167232782.1">
    <property type="nucleotide sequence ID" value="NZ_VUYU01000046.1"/>
</dbReference>
<dbReference type="SMART" id="SM00507">
    <property type="entry name" value="HNHc"/>
    <property type="match status" value="1"/>
</dbReference>
<dbReference type="CDD" id="cd00085">
    <property type="entry name" value="HNHc"/>
    <property type="match status" value="1"/>
</dbReference>
<reference evidence="7 8" key="1">
    <citation type="submission" date="2019-09" db="EMBL/GenBank/DDBJ databases">
        <title>Taxonomy of Antarctic Massilia spp.: description of Massilia rubra sp. nov., Massilia aquatica sp. nov., Massilia mucilaginosa sp. nov., Massilia frigida sp. nov. isolated from streams, lakes and regoliths.</title>
        <authorList>
            <person name="Holochova P."/>
            <person name="Sedlacek I."/>
            <person name="Kralova S."/>
            <person name="Maslanova I."/>
            <person name="Busse H.-J."/>
            <person name="Stankova E."/>
            <person name="Vrbovska V."/>
            <person name="Kovarovic V."/>
            <person name="Bartak M."/>
            <person name="Svec P."/>
            <person name="Pantucek R."/>
        </authorList>
    </citation>
    <scope>NUCLEOTIDE SEQUENCE [LARGE SCALE GENOMIC DNA]</scope>
    <source>
        <strain evidence="7 8">CCM 8692</strain>
    </source>
</reference>
<proteinExistence type="inferred from homology"/>
<dbReference type="PANTHER" id="PTHR41286:SF1">
    <property type="entry name" value="HNH NUCLEASE YAJD-RELATED"/>
    <property type="match status" value="1"/>
</dbReference>
<evidence type="ECO:0000256" key="2">
    <source>
        <dbReference type="ARBA" id="ARBA00022801"/>
    </source>
</evidence>
<keyword evidence="7" id="KW-0255">Endonuclease</keyword>
<keyword evidence="2" id="KW-0378">Hydrolase</keyword>
<feature type="domain" description="HNH nuclease" evidence="6">
    <location>
        <begin position="19"/>
        <end position="82"/>
    </location>
</feature>
<dbReference type="Gene3D" id="1.10.30.50">
    <property type="match status" value="1"/>
</dbReference>
<dbReference type="Proteomes" id="UP000785613">
    <property type="component" value="Unassembled WGS sequence"/>
</dbReference>
<evidence type="ECO:0000256" key="3">
    <source>
        <dbReference type="ARBA" id="ARBA00038412"/>
    </source>
</evidence>
<dbReference type="InterPro" id="IPR003615">
    <property type="entry name" value="HNH_nuc"/>
</dbReference>
<comment type="caution">
    <text evidence="7">The sequence shown here is derived from an EMBL/GenBank/DDBJ whole genome shotgun (WGS) entry which is preliminary data.</text>
</comment>
<evidence type="ECO:0000256" key="5">
    <source>
        <dbReference type="SAM" id="MobiDB-lite"/>
    </source>
</evidence>
<accession>A0ABX0M411</accession>
<dbReference type="Pfam" id="PF01844">
    <property type="entry name" value="HNH"/>
    <property type="match status" value="1"/>
</dbReference>
<evidence type="ECO:0000313" key="7">
    <source>
        <dbReference type="EMBL" id="NHZ38344.1"/>
    </source>
</evidence>
<dbReference type="InterPro" id="IPR002711">
    <property type="entry name" value="HNH"/>
</dbReference>
<dbReference type="PANTHER" id="PTHR41286">
    <property type="entry name" value="HNH NUCLEASE YAJD-RELATED"/>
    <property type="match status" value="1"/>
</dbReference>
<evidence type="ECO:0000313" key="8">
    <source>
        <dbReference type="Proteomes" id="UP000785613"/>
    </source>
</evidence>
<dbReference type="GO" id="GO:0004519">
    <property type="term" value="F:endonuclease activity"/>
    <property type="evidence" value="ECO:0007669"/>
    <property type="project" value="UniProtKB-KW"/>
</dbReference>
<gene>
    <name evidence="7" type="ORF">F0185_32880</name>
</gene>
<dbReference type="EMBL" id="VUYU01000046">
    <property type="protein sequence ID" value="NHZ38344.1"/>
    <property type="molecule type" value="Genomic_DNA"/>
</dbReference>
<comment type="similarity">
    <text evidence="3">Belongs to the HNH nuclease family.</text>
</comment>
<protein>
    <recommendedName>
        <fullName evidence="4">Putative HNH nuclease YajD</fullName>
    </recommendedName>
</protein>
<feature type="compositionally biased region" description="Basic and acidic residues" evidence="5">
    <location>
        <begin position="88"/>
        <end position="97"/>
    </location>
</feature>
<sequence length="112" mass="12317">MAWSKESRQSRGYGAAWDRVRKVVMQRDGGLCQVCLKAGRYGVIAYAVDHIVSKAKCAALRWSDARTDDPSNLQAICAPCHEVKTEAEQGKTKRERVAFGQDGWPSVSASDS</sequence>
<keyword evidence="8" id="KW-1185">Reference proteome</keyword>